<organism evidence="2 3">
    <name type="scientific">Dufourea novaeangliae</name>
    <name type="common">Sweat bee</name>
    <dbReference type="NCBI Taxonomy" id="178035"/>
    <lineage>
        <taxon>Eukaryota</taxon>
        <taxon>Metazoa</taxon>
        <taxon>Ecdysozoa</taxon>
        <taxon>Arthropoda</taxon>
        <taxon>Hexapoda</taxon>
        <taxon>Insecta</taxon>
        <taxon>Pterygota</taxon>
        <taxon>Neoptera</taxon>
        <taxon>Endopterygota</taxon>
        <taxon>Hymenoptera</taxon>
        <taxon>Apocrita</taxon>
        <taxon>Aculeata</taxon>
        <taxon>Apoidea</taxon>
        <taxon>Anthophila</taxon>
        <taxon>Halictidae</taxon>
        <taxon>Rophitinae</taxon>
        <taxon>Dufourea</taxon>
    </lineage>
</organism>
<feature type="compositionally biased region" description="Basic and acidic residues" evidence="1">
    <location>
        <begin position="236"/>
        <end position="253"/>
    </location>
</feature>
<evidence type="ECO:0000313" key="2">
    <source>
        <dbReference type="EMBL" id="KZC06810.1"/>
    </source>
</evidence>
<name>A0A154P6Q1_DUFNO</name>
<feature type="region of interest" description="Disordered" evidence="1">
    <location>
        <begin position="103"/>
        <end position="123"/>
    </location>
</feature>
<sequence length="253" mass="27955">MDSAALVGSLTPVFFSLQSRVPVSGEAPEERKGHPCHRKRRVSETEGTLLLRQRSQRNTRGPSPPTRTFCPPFPFVTPAIRSDLTSVFFPVDERLLTTHFVGGAPREKRSGNQCRKGRREREHEPVLLTPKRWPRQSVSAAVTASTSVSEVESTVPVDFSQLNSTAENPATRAIPDSPPLDCGIWTGGNDEQRRVDRQRRTRADGPAWGGGTGAEGKLSVQRNVTGRTSDPWDGEGNPRECVPRHSDQRFTPL</sequence>
<evidence type="ECO:0000256" key="1">
    <source>
        <dbReference type="SAM" id="MobiDB-lite"/>
    </source>
</evidence>
<dbReference type="EMBL" id="KQ434814">
    <property type="protein sequence ID" value="KZC06810.1"/>
    <property type="molecule type" value="Genomic_DNA"/>
</dbReference>
<feature type="region of interest" description="Disordered" evidence="1">
    <location>
        <begin position="22"/>
        <end position="70"/>
    </location>
</feature>
<keyword evidence="3" id="KW-1185">Reference proteome</keyword>
<reference evidence="2 3" key="1">
    <citation type="submission" date="2015-07" db="EMBL/GenBank/DDBJ databases">
        <title>The genome of Dufourea novaeangliae.</title>
        <authorList>
            <person name="Pan H."/>
            <person name="Kapheim K."/>
        </authorList>
    </citation>
    <scope>NUCLEOTIDE SEQUENCE [LARGE SCALE GENOMIC DNA]</scope>
    <source>
        <strain evidence="2">0120121106</strain>
        <tissue evidence="2">Whole body</tissue>
    </source>
</reference>
<dbReference type="AlphaFoldDB" id="A0A154P6Q1"/>
<proteinExistence type="predicted"/>
<evidence type="ECO:0000313" key="3">
    <source>
        <dbReference type="Proteomes" id="UP000076502"/>
    </source>
</evidence>
<protein>
    <submittedName>
        <fullName evidence="2">Uncharacterized protein</fullName>
    </submittedName>
</protein>
<gene>
    <name evidence="2" type="ORF">WN55_07765</name>
</gene>
<feature type="region of interest" description="Disordered" evidence="1">
    <location>
        <begin position="166"/>
        <end position="253"/>
    </location>
</feature>
<accession>A0A154P6Q1</accession>
<dbReference type="Proteomes" id="UP000076502">
    <property type="component" value="Unassembled WGS sequence"/>
</dbReference>